<gene>
    <name evidence="2" type="ORF">VST7929_01061</name>
</gene>
<dbReference type="Gene3D" id="3.10.310.90">
    <property type="match status" value="1"/>
</dbReference>
<dbReference type="EMBL" id="CAKLDI010000001">
    <property type="protein sequence ID" value="CAH0533199.1"/>
    <property type="molecule type" value="Genomic_DNA"/>
</dbReference>
<organism evidence="2 3">
    <name type="scientific">Vibrio stylophorae</name>
    <dbReference type="NCBI Taxonomy" id="659351"/>
    <lineage>
        <taxon>Bacteria</taxon>
        <taxon>Pseudomonadati</taxon>
        <taxon>Pseudomonadota</taxon>
        <taxon>Gammaproteobacteria</taxon>
        <taxon>Vibrionales</taxon>
        <taxon>Vibrionaceae</taxon>
        <taxon>Vibrio</taxon>
    </lineage>
</organism>
<proteinExistence type="predicted"/>
<keyword evidence="1" id="KW-1133">Transmembrane helix</keyword>
<accession>A0ABM8ZSD2</accession>
<name>A0ABM8ZSD2_9VIBR</name>
<reference evidence="2" key="1">
    <citation type="submission" date="2021-11" db="EMBL/GenBank/DDBJ databases">
        <authorList>
            <person name="Rodrigo-Torres L."/>
            <person name="Arahal R. D."/>
            <person name="Lucena T."/>
        </authorList>
    </citation>
    <scope>NUCLEOTIDE SEQUENCE</scope>
    <source>
        <strain evidence="2">CECT 7929</strain>
    </source>
</reference>
<evidence type="ECO:0000313" key="2">
    <source>
        <dbReference type="EMBL" id="CAH0533199.1"/>
    </source>
</evidence>
<sequence>MSMNKRTARCPKCNHLLMDQDKKCRHCNAAGKRKIVSIAALIAVALVVFVNLPRSPLTDAQKAVDSKGTDRDRYIQELSLGEQVQPVELIDLKESKQARRKLVDAKYQATLNGDEQILATAAHLAQQIQQQHEAQFVSIVIYQSDTQDMPLLELEYAEDGKGKSGKQSGTYFSEIWYTY</sequence>
<protein>
    <recommendedName>
        <fullName evidence="4">Zinc ribbon domain-containing protein</fullName>
    </recommendedName>
</protein>
<dbReference type="Proteomes" id="UP000838672">
    <property type="component" value="Unassembled WGS sequence"/>
</dbReference>
<keyword evidence="1" id="KW-0812">Transmembrane</keyword>
<keyword evidence="1" id="KW-0472">Membrane</keyword>
<evidence type="ECO:0000256" key="1">
    <source>
        <dbReference type="SAM" id="Phobius"/>
    </source>
</evidence>
<evidence type="ECO:0008006" key="4">
    <source>
        <dbReference type="Google" id="ProtNLM"/>
    </source>
</evidence>
<feature type="transmembrane region" description="Helical" evidence="1">
    <location>
        <begin position="35"/>
        <end position="52"/>
    </location>
</feature>
<keyword evidence="3" id="KW-1185">Reference proteome</keyword>
<evidence type="ECO:0000313" key="3">
    <source>
        <dbReference type="Proteomes" id="UP000838672"/>
    </source>
</evidence>
<comment type="caution">
    <text evidence="2">The sequence shown here is derived from an EMBL/GenBank/DDBJ whole genome shotgun (WGS) entry which is preliminary data.</text>
</comment>